<keyword evidence="4 7" id="KW-0560">Oxidoreductase</keyword>
<dbReference type="CDD" id="cd11029">
    <property type="entry name" value="CYP107-like"/>
    <property type="match status" value="1"/>
</dbReference>
<evidence type="ECO:0000256" key="7">
    <source>
        <dbReference type="RuleBase" id="RU000461"/>
    </source>
</evidence>
<dbReference type="PANTHER" id="PTHR46696:SF1">
    <property type="entry name" value="CYTOCHROME P450 YJIB-RELATED"/>
    <property type="match status" value="1"/>
</dbReference>
<evidence type="ECO:0000256" key="4">
    <source>
        <dbReference type="ARBA" id="ARBA00023002"/>
    </source>
</evidence>
<dbReference type="PROSITE" id="PS00086">
    <property type="entry name" value="CYTOCHROME_P450"/>
    <property type="match status" value="1"/>
</dbReference>
<dbReference type="InterPro" id="IPR017972">
    <property type="entry name" value="Cyt_P450_CS"/>
</dbReference>
<evidence type="ECO:0000256" key="5">
    <source>
        <dbReference type="ARBA" id="ARBA00023004"/>
    </source>
</evidence>
<keyword evidence="2 7" id="KW-0349">Heme</keyword>
<evidence type="ECO:0000313" key="8">
    <source>
        <dbReference type="EMBL" id="NBE49944.1"/>
    </source>
</evidence>
<dbReference type="PRINTS" id="PR00359">
    <property type="entry name" value="BP450"/>
</dbReference>
<dbReference type="RefSeq" id="WP_161692827.1">
    <property type="nucleotide sequence ID" value="NZ_JAAAHS010000002.1"/>
</dbReference>
<dbReference type="GO" id="GO:0016705">
    <property type="term" value="F:oxidoreductase activity, acting on paired donors, with incorporation or reduction of molecular oxygen"/>
    <property type="evidence" value="ECO:0007669"/>
    <property type="project" value="InterPro"/>
</dbReference>
<keyword evidence="6 7" id="KW-0503">Monooxygenase</keyword>
<dbReference type="GO" id="GO:0020037">
    <property type="term" value="F:heme binding"/>
    <property type="evidence" value="ECO:0007669"/>
    <property type="project" value="InterPro"/>
</dbReference>
<dbReference type="OrthoDB" id="5500002at2"/>
<dbReference type="InterPro" id="IPR002397">
    <property type="entry name" value="Cyt_P450_B"/>
</dbReference>
<evidence type="ECO:0000256" key="6">
    <source>
        <dbReference type="ARBA" id="ARBA00023033"/>
    </source>
</evidence>
<dbReference type="Proteomes" id="UP000598297">
    <property type="component" value="Unassembled WGS sequence"/>
</dbReference>
<protein>
    <submittedName>
        <fullName evidence="8">Cytochrome P450</fullName>
    </submittedName>
</protein>
<dbReference type="PANTHER" id="PTHR46696">
    <property type="entry name" value="P450, PUTATIVE (EUROFUNG)-RELATED"/>
    <property type="match status" value="1"/>
</dbReference>
<dbReference type="GO" id="GO:0004497">
    <property type="term" value="F:monooxygenase activity"/>
    <property type="evidence" value="ECO:0007669"/>
    <property type="project" value="UniProtKB-KW"/>
</dbReference>
<evidence type="ECO:0000256" key="1">
    <source>
        <dbReference type="ARBA" id="ARBA00010617"/>
    </source>
</evidence>
<keyword evidence="9" id="KW-1185">Reference proteome</keyword>
<organism evidence="8 9">
    <name type="scientific">Streptomyces boluensis</name>
    <dbReference type="NCBI Taxonomy" id="1775135"/>
    <lineage>
        <taxon>Bacteria</taxon>
        <taxon>Bacillati</taxon>
        <taxon>Actinomycetota</taxon>
        <taxon>Actinomycetes</taxon>
        <taxon>Kitasatosporales</taxon>
        <taxon>Streptomycetaceae</taxon>
        <taxon>Streptomyces</taxon>
    </lineage>
</organism>
<dbReference type="FunFam" id="1.10.630.10:FF:000018">
    <property type="entry name" value="Cytochrome P450 monooxygenase"/>
    <property type="match status" value="1"/>
</dbReference>
<keyword evidence="3 7" id="KW-0479">Metal-binding</keyword>
<dbReference type="AlphaFoldDB" id="A0A964XI84"/>
<evidence type="ECO:0000256" key="2">
    <source>
        <dbReference type="ARBA" id="ARBA00022617"/>
    </source>
</evidence>
<proteinExistence type="inferred from homology"/>
<sequence>MDDDALFVIDPAGTDTHGEAARLRARGPVTRVLLPGGVEAWSVTGYHAARQVLADERRFAKNARQHWPAYVEGTLAPDFPLIVWARMDNMSTADGEPHARQRRLVAGAFSPRRIAMLRPRVERIVTRALDELADHAAERPGEPVDLKVRYAHPVASRVIGELLGVPDGDPDGILDRAGYVETDPQKAAVEFASLRSKIEALVAKKRREPGEDLISDLVAAGPSGCPVSGAGAGSDAELVGLAQLMLNTGTEPARNLITNTALALLTRPGQRALAAGGEVDWDDVVEETLRTDAPVAHLPFRFATEDVKIAGVTISRGDPVVVGYAATGRDPELHGDAAGEFDVRHADKRHVAFGHGVHRCVGPALTRMEVSIAVEELFKRFPRLELAVKPDELAGQGTFIMNGRRELPVHLR</sequence>
<dbReference type="GO" id="GO:0005506">
    <property type="term" value="F:iron ion binding"/>
    <property type="evidence" value="ECO:0007669"/>
    <property type="project" value="InterPro"/>
</dbReference>
<dbReference type="Gene3D" id="1.10.630.10">
    <property type="entry name" value="Cytochrome P450"/>
    <property type="match status" value="1"/>
</dbReference>
<dbReference type="Pfam" id="PF00067">
    <property type="entry name" value="p450"/>
    <property type="match status" value="1"/>
</dbReference>
<name>A0A964XI84_9ACTN</name>
<comment type="caution">
    <text evidence="8">The sequence shown here is derived from an EMBL/GenBank/DDBJ whole genome shotgun (WGS) entry which is preliminary data.</text>
</comment>
<accession>A0A964XI84</accession>
<dbReference type="SUPFAM" id="SSF48264">
    <property type="entry name" value="Cytochrome P450"/>
    <property type="match status" value="1"/>
</dbReference>
<dbReference type="InterPro" id="IPR001128">
    <property type="entry name" value="Cyt_P450"/>
</dbReference>
<gene>
    <name evidence="8" type="ORF">GUY60_00575</name>
</gene>
<evidence type="ECO:0000256" key="3">
    <source>
        <dbReference type="ARBA" id="ARBA00022723"/>
    </source>
</evidence>
<dbReference type="EMBL" id="JAAAHS010000002">
    <property type="protein sequence ID" value="NBE49944.1"/>
    <property type="molecule type" value="Genomic_DNA"/>
</dbReference>
<dbReference type="InterPro" id="IPR036396">
    <property type="entry name" value="Cyt_P450_sf"/>
</dbReference>
<comment type="similarity">
    <text evidence="1 7">Belongs to the cytochrome P450 family.</text>
</comment>
<evidence type="ECO:0000313" key="9">
    <source>
        <dbReference type="Proteomes" id="UP000598297"/>
    </source>
</evidence>
<reference evidence="8" key="1">
    <citation type="submission" date="2020-01" db="EMBL/GenBank/DDBJ databases">
        <title>Whole-genome analyses of novel actinobacteria.</title>
        <authorList>
            <person name="Sahin N."/>
        </authorList>
    </citation>
    <scope>NUCLEOTIDE SEQUENCE</scope>
    <source>
        <strain evidence="8">YC537</strain>
    </source>
</reference>
<keyword evidence="5 7" id="KW-0408">Iron</keyword>